<dbReference type="InterPro" id="IPR013783">
    <property type="entry name" value="Ig-like_fold"/>
</dbReference>
<organism evidence="5 6">
    <name type="scientific">Arsenicibacter rosenii</name>
    <dbReference type="NCBI Taxonomy" id="1750698"/>
    <lineage>
        <taxon>Bacteria</taxon>
        <taxon>Pseudomonadati</taxon>
        <taxon>Bacteroidota</taxon>
        <taxon>Cytophagia</taxon>
        <taxon>Cytophagales</taxon>
        <taxon>Spirosomataceae</taxon>
        <taxon>Arsenicibacter</taxon>
    </lineage>
</organism>
<dbReference type="InterPro" id="IPR006644">
    <property type="entry name" value="Cadg"/>
</dbReference>
<keyword evidence="1" id="KW-0645">Protease</keyword>
<dbReference type="SUPFAM" id="SSF49313">
    <property type="entry name" value="Cadherin-like"/>
    <property type="match status" value="1"/>
</dbReference>
<dbReference type="InterPro" id="IPR000209">
    <property type="entry name" value="Peptidase_S8/S53_dom"/>
</dbReference>
<keyword evidence="3" id="KW-0720">Serine protease</keyword>
<dbReference type="InterPro" id="IPR023828">
    <property type="entry name" value="Peptidase_S8_Ser-AS"/>
</dbReference>
<dbReference type="CDD" id="cd05562">
    <property type="entry name" value="Peptidases_S53_like"/>
    <property type="match status" value="1"/>
</dbReference>
<dbReference type="Pfam" id="PF05345">
    <property type="entry name" value="He_PIG"/>
    <property type="match status" value="1"/>
</dbReference>
<reference evidence="5 6" key="1">
    <citation type="submission" date="2016-10" db="EMBL/GenBank/DDBJ databases">
        <title>Arsenicibacter rosenii gen. nov., sp. nov., an efficient arsenic-methylating bacterium isolated from an arsenic-contaminated paddy soil.</title>
        <authorList>
            <person name="Huang K."/>
        </authorList>
    </citation>
    <scope>NUCLEOTIDE SEQUENCE [LARGE SCALE GENOMIC DNA]</scope>
    <source>
        <strain evidence="5 6">SM-1</strain>
    </source>
</reference>
<dbReference type="GO" id="GO:0016020">
    <property type="term" value="C:membrane"/>
    <property type="evidence" value="ECO:0007669"/>
    <property type="project" value="InterPro"/>
</dbReference>
<evidence type="ECO:0000256" key="3">
    <source>
        <dbReference type="ARBA" id="ARBA00022825"/>
    </source>
</evidence>
<evidence type="ECO:0000313" key="6">
    <source>
        <dbReference type="Proteomes" id="UP000181790"/>
    </source>
</evidence>
<accession>A0A1S2VE23</accession>
<keyword evidence="2" id="KW-0378">Hydrolase</keyword>
<proteinExistence type="predicted"/>
<sequence>MIPLLAVGVTALTASAQTVIGQLKQRSAEAKLATVLLPPDKAFTEPGNGDLKTDAGLWSKNGLIAINAYATDANASELLSTLQAAGLQGAKVKGRSIFGFFPQAKLGDLKNLPGLAFVSQVYKPRLQTGSVNSQGDRAMRADMARAQANVTGKGVKVGILSDSFDGLGGAASGVASGDLPPNVQVLEDYLFDDATDEGRAMAEIVHDVAPGADIAFHTAFNGQEGFAEGIIKLAEAGCKVIVDDIIYFAEPMFQDGIVAQAVDYVVKKFGVSYFSAAGNNGRNSYEAPFKSSGRVVSDPFLGTLGVAHDFGTNAIAQRIIIPARGSFDAILQWTDSFYALNGNTAKTDLDLLVYYNNVLRPDLSSLDGNSFSGPFERISVTNATSTTVAIDLVVVRYSGPNPARIKWVNFGSNVSVAFDTKSGTSYGHANAENAIAVGAARYTLTPAFNTTLAAPVIETFSSGGGVPILFDGSDAAISAVYRRKPEIVAPDGGNTTFFYAASNDLEKDGIPNFFGTSAAAPHAAAVGALLIEKAKGNLSPVLMKDYLQRSTLDMDDPLTPDFDTGFDYLTGYGLIQADKAMTFIQQLALVQPQFDCQTGKLTFQTTGGDGSPIDYMAIGVTGWTTNPTHTIEAAILGDPNTKVLNLMARQNGQVVSYLFNFRTYCQGSGANQPPVLVMPLTNQVVQLGAAFSFQIPVNTFADPNNDGLTYGAIGLPAGLTFNAASRTISGTATVSGNYPVIITATDPGNLSAQAMFNIIVSPTGGMQPLVLTAPLYDCATGAITFRTTGGDGSPINYIAIGVQRASLSNPTGIVEPGLRADPKPLMIYATQNGVTVNYTFNFAAFCSGAARITAGEPAGNLTLTVLENPTNKEQVAVEVQGAVGNELTLRMMNAQGELLHDQVIQAASATERRIIPLKRAAGIYFVQAISGNSRQVVKVIKQ</sequence>
<evidence type="ECO:0000313" key="5">
    <source>
        <dbReference type="EMBL" id="OIN56974.1"/>
    </source>
</evidence>
<protein>
    <recommendedName>
        <fullName evidence="4">Dystroglycan-type cadherin-like domain-containing protein</fullName>
    </recommendedName>
</protein>
<dbReference type="Pfam" id="PF00082">
    <property type="entry name" value="Peptidase_S8"/>
    <property type="match status" value="1"/>
</dbReference>
<evidence type="ECO:0000256" key="2">
    <source>
        <dbReference type="ARBA" id="ARBA00022801"/>
    </source>
</evidence>
<comment type="caution">
    <text evidence="5">The sequence shown here is derived from an EMBL/GenBank/DDBJ whole genome shotgun (WGS) entry which is preliminary data.</text>
</comment>
<dbReference type="EMBL" id="MORL01000016">
    <property type="protein sequence ID" value="OIN56974.1"/>
    <property type="molecule type" value="Genomic_DNA"/>
</dbReference>
<keyword evidence="6" id="KW-1185">Reference proteome</keyword>
<dbReference type="InterPro" id="IPR036852">
    <property type="entry name" value="Peptidase_S8/S53_dom_sf"/>
</dbReference>
<dbReference type="InterPro" id="IPR026444">
    <property type="entry name" value="Secre_tail"/>
</dbReference>
<evidence type="ECO:0000256" key="1">
    <source>
        <dbReference type="ARBA" id="ARBA00022670"/>
    </source>
</evidence>
<feature type="domain" description="Dystroglycan-type cadherin-like" evidence="4">
    <location>
        <begin position="675"/>
        <end position="767"/>
    </location>
</feature>
<dbReference type="GO" id="GO:0004252">
    <property type="term" value="F:serine-type endopeptidase activity"/>
    <property type="evidence" value="ECO:0007669"/>
    <property type="project" value="InterPro"/>
</dbReference>
<dbReference type="PROSITE" id="PS00138">
    <property type="entry name" value="SUBTILASE_SER"/>
    <property type="match status" value="1"/>
</dbReference>
<dbReference type="Gene3D" id="3.40.50.200">
    <property type="entry name" value="Peptidase S8/S53 domain"/>
    <property type="match status" value="2"/>
</dbReference>
<dbReference type="GO" id="GO:0005509">
    <property type="term" value="F:calcium ion binding"/>
    <property type="evidence" value="ECO:0007669"/>
    <property type="project" value="InterPro"/>
</dbReference>
<dbReference type="Gene3D" id="2.60.40.10">
    <property type="entry name" value="Immunoglobulins"/>
    <property type="match status" value="1"/>
</dbReference>
<dbReference type="SUPFAM" id="SSF52743">
    <property type="entry name" value="Subtilisin-like"/>
    <property type="match status" value="1"/>
</dbReference>
<dbReference type="GO" id="GO:0006508">
    <property type="term" value="P:proteolysis"/>
    <property type="evidence" value="ECO:0007669"/>
    <property type="project" value="UniProtKB-KW"/>
</dbReference>
<dbReference type="NCBIfam" id="TIGR04183">
    <property type="entry name" value="Por_Secre_tail"/>
    <property type="match status" value="1"/>
</dbReference>
<gene>
    <name evidence="5" type="ORF">BLX24_21700</name>
</gene>
<dbReference type="Proteomes" id="UP000181790">
    <property type="component" value="Unassembled WGS sequence"/>
</dbReference>
<evidence type="ECO:0000259" key="4">
    <source>
        <dbReference type="SMART" id="SM00736"/>
    </source>
</evidence>
<name>A0A1S2VE23_9BACT</name>
<dbReference type="InterPro" id="IPR015919">
    <property type="entry name" value="Cadherin-like_sf"/>
</dbReference>
<dbReference type="InterPro" id="IPR034075">
    <property type="entry name" value="Glr3161-like_dom"/>
</dbReference>
<dbReference type="SMART" id="SM00736">
    <property type="entry name" value="CADG"/>
    <property type="match status" value="1"/>
</dbReference>
<dbReference type="AlphaFoldDB" id="A0A1S2VE23"/>